<evidence type="ECO:0000313" key="4">
    <source>
        <dbReference type="Proteomes" id="UP000009168"/>
    </source>
</evidence>
<organism evidence="3 4">
    <name type="scientific">Tetrahymena thermophila (strain SB210)</name>
    <dbReference type="NCBI Taxonomy" id="312017"/>
    <lineage>
        <taxon>Eukaryota</taxon>
        <taxon>Sar</taxon>
        <taxon>Alveolata</taxon>
        <taxon>Ciliophora</taxon>
        <taxon>Intramacronucleata</taxon>
        <taxon>Oligohymenophorea</taxon>
        <taxon>Hymenostomatida</taxon>
        <taxon>Tetrahymenina</taxon>
        <taxon>Tetrahymenidae</taxon>
        <taxon>Tetrahymena</taxon>
    </lineage>
</organism>
<feature type="compositionally biased region" description="Basic and acidic residues" evidence="1">
    <location>
        <begin position="1036"/>
        <end position="1045"/>
    </location>
</feature>
<feature type="transmembrane region" description="Helical" evidence="2">
    <location>
        <begin position="206"/>
        <end position="224"/>
    </location>
</feature>
<feature type="transmembrane region" description="Helical" evidence="2">
    <location>
        <begin position="118"/>
        <end position="137"/>
    </location>
</feature>
<dbReference type="GeneID" id="7834999"/>
<name>Q22P57_TETTS</name>
<dbReference type="EMBL" id="GG662856">
    <property type="protein sequence ID" value="EAR86954.2"/>
    <property type="molecule type" value="Genomic_DNA"/>
</dbReference>
<keyword evidence="2" id="KW-0472">Membrane</keyword>
<feature type="transmembrane region" description="Helical" evidence="2">
    <location>
        <begin position="1101"/>
        <end position="1126"/>
    </location>
</feature>
<evidence type="ECO:0000313" key="3">
    <source>
        <dbReference type="EMBL" id="EAR86954.2"/>
    </source>
</evidence>
<dbReference type="InterPro" id="IPR052994">
    <property type="entry name" value="Tiny_macrocysts_regulators"/>
</dbReference>
<reference evidence="4" key="1">
    <citation type="journal article" date="2006" name="PLoS Biol.">
        <title>Macronuclear genome sequence of the ciliate Tetrahymena thermophila, a model eukaryote.</title>
        <authorList>
            <person name="Eisen J.A."/>
            <person name="Coyne R.S."/>
            <person name="Wu M."/>
            <person name="Wu D."/>
            <person name="Thiagarajan M."/>
            <person name="Wortman J.R."/>
            <person name="Badger J.H."/>
            <person name="Ren Q."/>
            <person name="Amedeo P."/>
            <person name="Jones K.M."/>
            <person name="Tallon L.J."/>
            <person name="Delcher A.L."/>
            <person name="Salzberg S.L."/>
            <person name="Silva J.C."/>
            <person name="Haas B.J."/>
            <person name="Majoros W.H."/>
            <person name="Farzad M."/>
            <person name="Carlton J.M."/>
            <person name="Smith R.K. Jr."/>
            <person name="Garg J."/>
            <person name="Pearlman R.E."/>
            <person name="Karrer K.M."/>
            <person name="Sun L."/>
            <person name="Manning G."/>
            <person name="Elde N.C."/>
            <person name="Turkewitz A.P."/>
            <person name="Asai D.J."/>
            <person name="Wilkes D.E."/>
            <person name="Wang Y."/>
            <person name="Cai H."/>
            <person name="Collins K."/>
            <person name="Stewart B.A."/>
            <person name="Lee S.R."/>
            <person name="Wilamowska K."/>
            <person name="Weinberg Z."/>
            <person name="Ruzzo W.L."/>
            <person name="Wloga D."/>
            <person name="Gaertig J."/>
            <person name="Frankel J."/>
            <person name="Tsao C.-C."/>
            <person name="Gorovsky M.A."/>
            <person name="Keeling P.J."/>
            <person name="Waller R.F."/>
            <person name="Patron N.J."/>
            <person name="Cherry J.M."/>
            <person name="Stover N.A."/>
            <person name="Krieger C.J."/>
            <person name="del Toro C."/>
            <person name="Ryder H.F."/>
            <person name="Williamson S.C."/>
            <person name="Barbeau R.A."/>
            <person name="Hamilton E.P."/>
            <person name="Orias E."/>
        </authorList>
    </citation>
    <scope>NUCLEOTIDE SEQUENCE [LARGE SCALE GENOMIC DNA]</scope>
    <source>
        <strain evidence="4">SB210</strain>
    </source>
</reference>
<feature type="region of interest" description="Disordered" evidence="1">
    <location>
        <begin position="1030"/>
        <end position="1055"/>
    </location>
</feature>
<protein>
    <submittedName>
        <fullName evidence="3">Transmembrane protein, putative</fullName>
    </submittedName>
</protein>
<feature type="compositionally biased region" description="Polar residues" evidence="1">
    <location>
        <begin position="1046"/>
        <end position="1055"/>
    </location>
</feature>
<evidence type="ECO:0000256" key="1">
    <source>
        <dbReference type="SAM" id="MobiDB-lite"/>
    </source>
</evidence>
<dbReference type="Proteomes" id="UP000009168">
    <property type="component" value="Unassembled WGS sequence"/>
</dbReference>
<feature type="transmembrane region" description="Helical" evidence="2">
    <location>
        <begin position="1234"/>
        <end position="1252"/>
    </location>
</feature>
<feature type="transmembrane region" description="Helical" evidence="2">
    <location>
        <begin position="80"/>
        <end position="106"/>
    </location>
</feature>
<gene>
    <name evidence="3" type="ORF">TTHERM_00414340</name>
</gene>
<keyword evidence="2" id="KW-1133">Transmembrane helix</keyword>
<feature type="transmembrane region" description="Helical" evidence="2">
    <location>
        <begin position="182"/>
        <end position="200"/>
    </location>
</feature>
<feature type="transmembrane region" description="Helical" evidence="2">
    <location>
        <begin position="143"/>
        <end position="162"/>
    </location>
</feature>
<sequence>MIIGKFLQSKKLQNFYIYNFPSLIYEYNRPFLLSLLWMTLEYIEYLMIMFDQDLVNTISKKDPQFEWIKSTTIMSRNSSYALIITYIFLAFNSLILLYLLILYAIYCRKEFKFYKSTLFSIIIQLYTAVLVVPSFAFSAASKSPVGVVNIILTFIISFINCLHHQKLSFTNVDSLSQRASSLVGMFKIFLIFIGIIMRNFIQSNNIFPVFPLILSIFGLVKFWWSFPYIDQRINRIFLYLNIFNFLTSIIIIIYINTSVIVSIFFQIFIIPILAFKLSQRYYNYKVEFIKNLFYLVPLTLNYETDVPQYAIDFLIRDLANKSRFSELTTSQIHDHKNELIQDELLTRHMKNCVKTPYCQCEGIRSGIDNDLKIAISEIFEKRREVIDQEILQIFENYLKTRKNLSYVHISYLYFLHDRVKNYLLINTQIYEMINQKKQNLLSYDIAHLKYLLYKNISAQELNSNLQIDKVFKYEEKIKICQYELTECILQKLDILKYITEDLIDIQALEKKVTKFLKGRKLVEQSLIEVLEANQFCSILQNMITIFQLNISFYESKEIFQKKQKQFKSMKKLNESLFKKNAAVIFVSLLNSSFGLINQVSKNFEHIFEITPKNIIGYNCNLLMPSGVSLQHNNILKRYISKGTNQSFSSFDQQPILAQNKSGFIFQISKQYQIYTSLKNELGLIGLITMIDNYKKQDFLIINLKQLPLKIEACSQNIHQRIFQKYIGPNKEYQNILLSRIFPTLPYIVQNSSNKKKNQKPIKLLLENETDEPKILETFGFFPDREQQESLSNFAKKQQFSNGGNLHTLMEQGEFSFSKNKIFLIRFKLWYINDEFLDQCTIQIEMIKHLIPETIINSYHEQLLIEQLKKYCSLSYSINQLRQYLQGDQFQSSQKIDFVNQQQSYPHLSLEQTTFDIFRQSKNKELVIFNELNQSEGKKSQSRNSKLLKIQNELLHNNDSENVENSANHVFSLSTFHSPRFIKNGDQNGNLLVQNTPRTTDREFLLSNNGKNNHVDMPELQMQLQPYAKQSLMQDVESEHDKDQNQKDQYQSSDMQTMNQYSTQRKTIMNNNIQSVSTSINSQFKGQKLQIYNTFKSIKQPFFFLMVKYLSMICLATLLILILVVFVDLKKQFDLNTKNFYYISWGNNLRVQTSKIFKSYLTARLLDNDIYGYTNDPNKQLYQHEQLTNGTQAFKSLQSYLSEIINEKTINLSFMDIITEHKTNILFSYSTTKSVNITAYGIYILYINSQYLYQYGSMKQYSPLIEYNAYSNFLNIANLLSVIQNSQQQSVTDTFNQIKLEILLMLICIVSICAVFVLFVFPAYTFSQSYKQKIYSLFSTIDIIWIREMHRNLLFCLSNISDKNSVQIQTIRRYQSSELLNKKKSISSTTTLSKFSIKIVFFSLILYVILIIYPIVNLIITNNLIDQQNNNQNLQGAIQNTKAAFMSTLSIYELYANSLLNPGEENLQKSYQERYTIILKQAMQAFDGLLQVVQKQVSQNRYQQNEYDQFLFPILKSNACDPISNYPQYVISGQTNFDQHICNTLIDGQLSKGLTTALLYYYNILNNIFLLHQIQDPVSRNQQIKQYLQKYRLLELNTSIDYIENILNIINDFVYTNSKDFFNYMTDIQTILLLYQFGVLITVNQLALILFFNSIQNTMNDSKNALTILEIRYIIESPYIMSFINQKQ</sequence>
<feature type="transmembrane region" description="Helical" evidence="2">
    <location>
        <begin position="1398"/>
        <end position="1419"/>
    </location>
</feature>
<dbReference type="PANTHER" id="PTHR31600:SF2">
    <property type="entry name" value="GAMETE ENRICHED GENE 10 PROTEIN-RELATED"/>
    <property type="match status" value="1"/>
</dbReference>
<keyword evidence="4" id="KW-1185">Reference proteome</keyword>
<dbReference type="RefSeq" id="XP_001007199.2">
    <property type="nucleotide sequence ID" value="XM_001007199.2"/>
</dbReference>
<feature type="transmembrane region" description="Helical" evidence="2">
    <location>
        <begin position="236"/>
        <end position="255"/>
    </location>
</feature>
<dbReference type="KEGG" id="tet:TTHERM_00414340"/>
<keyword evidence="2 3" id="KW-0812">Transmembrane</keyword>
<evidence type="ECO:0000256" key="2">
    <source>
        <dbReference type="SAM" id="Phobius"/>
    </source>
</evidence>
<feature type="transmembrane region" description="Helical" evidence="2">
    <location>
        <begin position="31"/>
        <end position="50"/>
    </location>
</feature>
<dbReference type="PANTHER" id="PTHR31600">
    <property type="entry name" value="TINY MACROCYSTS PROTEIN B-RELATED"/>
    <property type="match status" value="1"/>
</dbReference>
<proteinExistence type="predicted"/>
<accession>Q22P57</accession>
<feature type="transmembrane region" description="Helical" evidence="2">
    <location>
        <begin position="1301"/>
        <end position="1323"/>
    </location>
</feature>
<dbReference type="InParanoid" id="Q22P57"/>
<dbReference type="HOGENOM" id="CLU_278566_0_0_1"/>
<feature type="transmembrane region" description="Helical" evidence="2">
    <location>
        <begin position="1631"/>
        <end position="1652"/>
    </location>
</feature>